<sequence>MKTMKANAVLGKDFMLFVGGKALALATSCKLSISAETIDTQSKDSGIWTEKDIKKLSWNGSSENLFSADDKVNGYDVLLDLMLKRKPIEAKFGIPANADSDEVPSSGWTLPAASYSGNVLITNLELNAPDGDKATFSATFEGTGKLSPRVSGDGGIVDDPTA</sequence>
<reference evidence="2 3" key="1">
    <citation type="submission" date="2014-02" db="EMBL/GenBank/DDBJ databases">
        <authorList>
            <person name="Sears C."/>
            <person name="Carroll K."/>
            <person name="Sack B.R."/>
            <person name="Qadri F."/>
            <person name="Myers L.L."/>
            <person name="Chung G.-T."/>
            <person name="Escheverria P."/>
            <person name="Fraser C.M."/>
            <person name="Sadzewicz L."/>
            <person name="Shefchek K.A."/>
            <person name="Tallon L."/>
            <person name="Das S.P."/>
            <person name="Daugherty S."/>
            <person name="Mongodin E.F."/>
        </authorList>
    </citation>
    <scope>NUCLEOTIDE SEQUENCE [LARGE SCALE GENOMIC DNA]</scope>
    <source>
        <strain evidence="2 3">S36L11</strain>
    </source>
</reference>
<organism evidence="2 3">
    <name type="scientific">Bacteroides fragilis str. S36L11</name>
    <dbReference type="NCBI Taxonomy" id="1339327"/>
    <lineage>
        <taxon>Bacteria</taxon>
        <taxon>Pseudomonadati</taxon>
        <taxon>Bacteroidota</taxon>
        <taxon>Bacteroidia</taxon>
        <taxon>Bacteroidales</taxon>
        <taxon>Bacteroidaceae</taxon>
        <taxon>Bacteroides</taxon>
    </lineage>
</organism>
<gene>
    <name evidence="2" type="ORF">M136_1627</name>
</gene>
<dbReference type="PATRIC" id="fig|1339327.3.peg.2269"/>
<protein>
    <submittedName>
        <fullName evidence="2">Phage major tail 2 family protein</fullName>
    </submittedName>
</protein>
<dbReference type="InterPro" id="IPR011855">
    <property type="entry name" value="Phgtail_TP901_1"/>
</dbReference>
<dbReference type="AlphaFoldDB" id="A0A015Z2W4"/>
<evidence type="ECO:0000313" key="2">
    <source>
        <dbReference type="EMBL" id="EXZ29194.1"/>
    </source>
</evidence>
<dbReference type="Proteomes" id="UP000022082">
    <property type="component" value="Unassembled WGS sequence"/>
</dbReference>
<feature type="region of interest" description="Disordered" evidence="1">
    <location>
        <begin position="142"/>
        <end position="162"/>
    </location>
</feature>
<evidence type="ECO:0000313" key="3">
    <source>
        <dbReference type="Proteomes" id="UP000022082"/>
    </source>
</evidence>
<evidence type="ECO:0000256" key="1">
    <source>
        <dbReference type="SAM" id="MobiDB-lite"/>
    </source>
</evidence>
<proteinExistence type="predicted"/>
<accession>A0A015Z2W4</accession>
<dbReference type="EMBL" id="JGDJ01000170">
    <property type="protein sequence ID" value="EXZ29194.1"/>
    <property type="molecule type" value="Genomic_DNA"/>
</dbReference>
<comment type="caution">
    <text evidence="2">The sequence shown here is derived from an EMBL/GenBank/DDBJ whole genome shotgun (WGS) entry which is preliminary data.</text>
</comment>
<name>A0A015Z2W4_BACFG</name>
<dbReference type="Pfam" id="PF06199">
    <property type="entry name" value="Phage_tail_2"/>
    <property type="match status" value="1"/>
</dbReference>